<dbReference type="OrthoDB" id="41200at2759"/>
<dbReference type="AlphaFoldDB" id="A0A8H7RFR5"/>
<proteinExistence type="predicted"/>
<dbReference type="SUPFAM" id="SSF50729">
    <property type="entry name" value="PH domain-like"/>
    <property type="match status" value="1"/>
</dbReference>
<accession>A0A8H7RFR5</accession>
<comment type="caution">
    <text evidence="2">The sequence shown here is derived from an EMBL/GenBank/DDBJ whole genome shotgun (WGS) entry which is preliminary data.</text>
</comment>
<organism evidence="2 3">
    <name type="scientific">Mucor plumbeus</name>
    <dbReference type="NCBI Taxonomy" id="97098"/>
    <lineage>
        <taxon>Eukaryota</taxon>
        <taxon>Fungi</taxon>
        <taxon>Fungi incertae sedis</taxon>
        <taxon>Mucoromycota</taxon>
        <taxon>Mucoromycotina</taxon>
        <taxon>Mucoromycetes</taxon>
        <taxon>Mucorales</taxon>
        <taxon>Mucorineae</taxon>
        <taxon>Mucoraceae</taxon>
        <taxon>Mucor</taxon>
    </lineage>
</organism>
<name>A0A8H7RFR5_9FUNG</name>
<reference evidence="2" key="1">
    <citation type="submission" date="2020-12" db="EMBL/GenBank/DDBJ databases">
        <title>Metabolic potential, ecology and presence of endohyphal bacteria is reflected in genomic diversity of Mucoromycotina.</title>
        <authorList>
            <person name="Muszewska A."/>
            <person name="Okrasinska A."/>
            <person name="Steczkiewicz K."/>
            <person name="Drgas O."/>
            <person name="Orlowska M."/>
            <person name="Perlinska-Lenart U."/>
            <person name="Aleksandrzak-Piekarczyk T."/>
            <person name="Szatraj K."/>
            <person name="Zielenkiewicz U."/>
            <person name="Pilsyk S."/>
            <person name="Malc E."/>
            <person name="Mieczkowski P."/>
            <person name="Kruszewska J.S."/>
            <person name="Biernat P."/>
            <person name="Pawlowska J."/>
        </authorList>
    </citation>
    <scope>NUCLEOTIDE SEQUENCE</scope>
    <source>
        <strain evidence="2">CBS 226.32</strain>
    </source>
</reference>
<keyword evidence="3" id="KW-1185">Reference proteome</keyword>
<dbReference type="Gene3D" id="2.30.29.30">
    <property type="entry name" value="Pleckstrin-homology domain (PH domain)/Phosphotyrosine-binding domain (PTB)"/>
    <property type="match status" value="1"/>
</dbReference>
<dbReference type="Pfam" id="PF00169">
    <property type="entry name" value="PH"/>
    <property type="match status" value="1"/>
</dbReference>
<dbReference type="SMART" id="SM00233">
    <property type="entry name" value="PH"/>
    <property type="match status" value="1"/>
</dbReference>
<evidence type="ECO:0000259" key="1">
    <source>
        <dbReference type="PROSITE" id="PS50003"/>
    </source>
</evidence>
<dbReference type="Pfam" id="PF00787">
    <property type="entry name" value="PX"/>
    <property type="match status" value="1"/>
</dbReference>
<dbReference type="InterPro" id="IPR036871">
    <property type="entry name" value="PX_dom_sf"/>
</dbReference>
<dbReference type="SUPFAM" id="SSF64268">
    <property type="entry name" value="PX domain"/>
    <property type="match status" value="1"/>
</dbReference>
<dbReference type="EMBL" id="JAEPRC010000084">
    <property type="protein sequence ID" value="KAG2210154.1"/>
    <property type="molecule type" value="Genomic_DNA"/>
</dbReference>
<dbReference type="CDD" id="cd06093">
    <property type="entry name" value="PX_domain"/>
    <property type="match status" value="1"/>
</dbReference>
<sequence length="336" mass="38176">MSFFSQNTDIDNISINTAFTDNDTLVDNNSIFTASEDVDDDTATLTNEFIGSPLSSKQKLAKSIVTKSDFSIAKIKVVGMNIHPNASDSKLLYSTILSIRYIIRKTREDVINDKYVEHWKIEKNFNDFVQLHATLKEQGFDQPLPSVYKLTNNSPINCDKRIIMLELYFKQAMTFAYAKDPSYICAFLSSDILDETKMKPRSSKEGVLSKYKGFFIGGWKSMYFVLEGTKLEYYSCKGGKLLGNINLLLADVYKQHFNYHDPDPTTNCRHGLVISASERRGITDQFVRYQFCAFTDQDRDEWTKLIAEAAKKSLEEEGSPKIAKAPLLSKLASIKK</sequence>
<dbReference type="PROSITE" id="PS50003">
    <property type="entry name" value="PH_DOMAIN"/>
    <property type="match status" value="1"/>
</dbReference>
<protein>
    <recommendedName>
        <fullName evidence="1">PH domain-containing protein</fullName>
    </recommendedName>
</protein>
<dbReference type="InterPro" id="IPR001683">
    <property type="entry name" value="PX_dom"/>
</dbReference>
<dbReference type="GO" id="GO:0035091">
    <property type="term" value="F:phosphatidylinositol binding"/>
    <property type="evidence" value="ECO:0007669"/>
    <property type="project" value="InterPro"/>
</dbReference>
<feature type="domain" description="PH" evidence="1">
    <location>
        <begin position="201"/>
        <end position="311"/>
    </location>
</feature>
<gene>
    <name evidence="2" type="ORF">INT46_009692</name>
</gene>
<dbReference type="Gene3D" id="3.30.1520.10">
    <property type="entry name" value="Phox-like domain"/>
    <property type="match status" value="1"/>
</dbReference>
<evidence type="ECO:0000313" key="3">
    <source>
        <dbReference type="Proteomes" id="UP000650833"/>
    </source>
</evidence>
<evidence type="ECO:0000313" key="2">
    <source>
        <dbReference type="EMBL" id="KAG2210154.1"/>
    </source>
</evidence>
<dbReference type="InterPro" id="IPR001849">
    <property type="entry name" value="PH_domain"/>
</dbReference>
<dbReference type="InterPro" id="IPR011993">
    <property type="entry name" value="PH-like_dom_sf"/>
</dbReference>
<dbReference type="Proteomes" id="UP000650833">
    <property type="component" value="Unassembled WGS sequence"/>
</dbReference>